<keyword evidence="6 9" id="KW-0418">Kinase</keyword>
<dbReference type="PANTHER" id="PTHR18964:SF173">
    <property type="entry name" value="GLUCOKINASE"/>
    <property type="match status" value="1"/>
</dbReference>
<organism evidence="9 10">
    <name type="scientific">Microbacterium caowuchunii</name>
    <dbReference type="NCBI Taxonomy" id="2614638"/>
    <lineage>
        <taxon>Bacteria</taxon>
        <taxon>Bacillati</taxon>
        <taxon>Actinomycetota</taxon>
        <taxon>Actinomycetes</taxon>
        <taxon>Micrococcales</taxon>
        <taxon>Microbacteriaceae</taxon>
        <taxon>Microbacterium</taxon>
    </lineage>
</organism>
<dbReference type="GO" id="GO:0005524">
    <property type="term" value="F:ATP binding"/>
    <property type="evidence" value="ECO:0007669"/>
    <property type="project" value="UniProtKB-KW"/>
</dbReference>
<keyword evidence="10" id="KW-1185">Reference proteome</keyword>
<dbReference type="AlphaFoldDB" id="A0A5N0TLP0"/>
<evidence type="ECO:0000256" key="5">
    <source>
        <dbReference type="ARBA" id="ARBA00022741"/>
    </source>
</evidence>
<comment type="similarity">
    <text evidence="1">Belongs to the ROK (NagC/XylR) family.</text>
</comment>
<evidence type="ECO:0000313" key="10">
    <source>
        <dbReference type="Proteomes" id="UP000326838"/>
    </source>
</evidence>
<keyword evidence="7" id="KW-0067">ATP-binding</keyword>
<protein>
    <recommendedName>
        <fullName evidence="3">Glucokinase</fullName>
        <ecNumber evidence="2">2.7.1.2</ecNumber>
    </recommendedName>
    <alternativeName>
        <fullName evidence="8">Glucose kinase</fullName>
    </alternativeName>
</protein>
<gene>
    <name evidence="9" type="ORF">F6B40_01730</name>
</gene>
<dbReference type="InterPro" id="IPR043129">
    <property type="entry name" value="ATPase_NBD"/>
</dbReference>
<reference evidence="10" key="1">
    <citation type="submission" date="2019-09" db="EMBL/GenBank/DDBJ databases">
        <title>Mumia zhuanghuii sp. nov. isolated from the intestinal contents of plateau pika (Ochotona curzoniae) in the Qinghai-Tibet plateau of China.</title>
        <authorList>
            <person name="Tian Z."/>
        </authorList>
    </citation>
    <scope>NUCLEOTIDE SEQUENCE [LARGE SCALE GENOMIC DNA]</scope>
    <source>
        <strain evidence="10">L-033</strain>
    </source>
</reference>
<dbReference type="EMBL" id="VYUY01000003">
    <property type="protein sequence ID" value="KAA9135922.1"/>
    <property type="molecule type" value="Genomic_DNA"/>
</dbReference>
<dbReference type="CDD" id="cd24061">
    <property type="entry name" value="ASKHA_NBD_ROK_SgGLK-like"/>
    <property type="match status" value="1"/>
</dbReference>
<accession>A0A5N0TLP0</accession>
<dbReference type="InterPro" id="IPR049874">
    <property type="entry name" value="ROK_cs"/>
</dbReference>
<keyword evidence="5" id="KW-0547">Nucleotide-binding</keyword>
<proteinExistence type="inferred from homology"/>
<dbReference type="InterPro" id="IPR000600">
    <property type="entry name" value="ROK"/>
</dbReference>
<sequence length="316" mass="32331">MHAVGIDIGGTKIAGGIVDENGDIIRRSRVATPVDVAEIEAAVAAMVTELAAGEPVVAGVAAAGFIDRDRSRVYFAPNIAWRDEPLRERLEALTGVPVLIENDANAAGWAEYRYGAGEDLRDVVMLTLGTGVGGAVVVDGALLRGGQGVAAELGHMRLVPNGRTCGCGQRGCLEVYGSGRALQQEAAEIAQDAAFGIGAGLAAAAGASEGLSGEVISRLVQQGDPGALEALRRIAVAVGTACGSFAAILDPERFVIGGGVSQLGEVLLAPMREAFADAMPAYGSRPVADFAVARLTNDAGVIGVADLARRRFLTEN</sequence>
<keyword evidence="4 9" id="KW-0808">Transferase</keyword>
<evidence type="ECO:0000256" key="6">
    <source>
        <dbReference type="ARBA" id="ARBA00022777"/>
    </source>
</evidence>
<dbReference type="NCBIfam" id="TIGR00744">
    <property type="entry name" value="ROK_glcA_fam"/>
    <property type="match status" value="1"/>
</dbReference>
<dbReference type="InterPro" id="IPR004654">
    <property type="entry name" value="ROK_glcA"/>
</dbReference>
<evidence type="ECO:0000256" key="7">
    <source>
        <dbReference type="ARBA" id="ARBA00022840"/>
    </source>
</evidence>
<dbReference type="Proteomes" id="UP000326838">
    <property type="component" value="Unassembled WGS sequence"/>
</dbReference>
<dbReference type="SUPFAM" id="SSF53067">
    <property type="entry name" value="Actin-like ATPase domain"/>
    <property type="match status" value="1"/>
</dbReference>
<dbReference type="PANTHER" id="PTHR18964">
    <property type="entry name" value="ROK (REPRESSOR, ORF, KINASE) FAMILY"/>
    <property type="match status" value="1"/>
</dbReference>
<evidence type="ECO:0000256" key="3">
    <source>
        <dbReference type="ARBA" id="ARBA00014701"/>
    </source>
</evidence>
<dbReference type="Pfam" id="PF00480">
    <property type="entry name" value="ROK"/>
    <property type="match status" value="1"/>
</dbReference>
<dbReference type="GO" id="GO:0004340">
    <property type="term" value="F:glucokinase activity"/>
    <property type="evidence" value="ECO:0007669"/>
    <property type="project" value="UniProtKB-EC"/>
</dbReference>
<evidence type="ECO:0000256" key="1">
    <source>
        <dbReference type="ARBA" id="ARBA00006479"/>
    </source>
</evidence>
<dbReference type="EC" id="2.7.1.2" evidence="2"/>
<dbReference type="PROSITE" id="PS01125">
    <property type="entry name" value="ROK"/>
    <property type="match status" value="1"/>
</dbReference>
<dbReference type="RefSeq" id="WP_150891775.1">
    <property type="nucleotide sequence ID" value="NZ_VYUY01000003.1"/>
</dbReference>
<dbReference type="Gene3D" id="3.30.420.40">
    <property type="match status" value="2"/>
</dbReference>
<evidence type="ECO:0000256" key="8">
    <source>
        <dbReference type="ARBA" id="ARBA00032386"/>
    </source>
</evidence>
<evidence type="ECO:0000313" key="9">
    <source>
        <dbReference type="EMBL" id="KAA9135922.1"/>
    </source>
</evidence>
<evidence type="ECO:0000256" key="4">
    <source>
        <dbReference type="ARBA" id="ARBA00022679"/>
    </source>
</evidence>
<name>A0A5N0TLP0_9MICO</name>
<evidence type="ECO:0000256" key="2">
    <source>
        <dbReference type="ARBA" id="ARBA00012323"/>
    </source>
</evidence>
<dbReference type="GO" id="GO:0005737">
    <property type="term" value="C:cytoplasm"/>
    <property type="evidence" value="ECO:0007669"/>
    <property type="project" value="InterPro"/>
</dbReference>
<dbReference type="GO" id="GO:0006096">
    <property type="term" value="P:glycolytic process"/>
    <property type="evidence" value="ECO:0007669"/>
    <property type="project" value="InterPro"/>
</dbReference>
<comment type="caution">
    <text evidence="9">The sequence shown here is derived from an EMBL/GenBank/DDBJ whole genome shotgun (WGS) entry which is preliminary data.</text>
</comment>